<evidence type="ECO:0000256" key="1">
    <source>
        <dbReference type="SAM" id="MobiDB-lite"/>
    </source>
</evidence>
<dbReference type="EMBL" id="OX597825">
    <property type="protein sequence ID" value="CAI9731081.1"/>
    <property type="molecule type" value="Genomic_DNA"/>
</dbReference>
<evidence type="ECO:0000313" key="2">
    <source>
        <dbReference type="EMBL" id="CAI9731081.1"/>
    </source>
</evidence>
<organism evidence="2 3">
    <name type="scientific">Octopus vulgaris</name>
    <name type="common">Common octopus</name>
    <dbReference type="NCBI Taxonomy" id="6645"/>
    <lineage>
        <taxon>Eukaryota</taxon>
        <taxon>Metazoa</taxon>
        <taxon>Spiralia</taxon>
        <taxon>Lophotrochozoa</taxon>
        <taxon>Mollusca</taxon>
        <taxon>Cephalopoda</taxon>
        <taxon>Coleoidea</taxon>
        <taxon>Octopodiformes</taxon>
        <taxon>Octopoda</taxon>
        <taxon>Incirrata</taxon>
        <taxon>Octopodidae</taxon>
        <taxon>Octopus</taxon>
    </lineage>
</organism>
<proteinExistence type="predicted"/>
<sequence>MVRVENRVIGVESREKSRREEPRNVDWDEQERYTVNPDTVEGEILTWVNCIQSHTMCTKGNKVSQQNHSLPPNICIVFDLLISTLLH</sequence>
<name>A0AA36BCJ0_OCTVU</name>
<accession>A0AA36BCJ0</accession>
<feature type="region of interest" description="Disordered" evidence="1">
    <location>
        <begin position="1"/>
        <end position="24"/>
    </location>
</feature>
<gene>
    <name evidence="2" type="ORF">OCTVUL_1B011414</name>
</gene>
<evidence type="ECO:0000313" key="3">
    <source>
        <dbReference type="Proteomes" id="UP001162480"/>
    </source>
</evidence>
<reference evidence="2" key="1">
    <citation type="submission" date="2023-08" db="EMBL/GenBank/DDBJ databases">
        <authorList>
            <person name="Alioto T."/>
            <person name="Alioto T."/>
            <person name="Gomez Garrido J."/>
        </authorList>
    </citation>
    <scope>NUCLEOTIDE SEQUENCE</scope>
</reference>
<dbReference type="AlphaFoldDB" id="A0AA36BCJ0"/>
<keyword evidence="3" id="KW-1185">Reference proteome</keyword>
<protein>
    <submittedName>
        <fullName evidence="2">Uncharacterized protein</fullName>
    </submittedName>
</protein>
<dbReference type="Proteomes" id="UP001162480">
    <property type="component" value="Chromosome 12"/>
</dbReference>